<gene>
    <name evidence="2" type="ordered locus">PSPA7_6433</name>
</gene>
<accession>A0A4D6FV22</accession>
<reference evidence="2 3" key="1">
    <citation type="submission" date="2007-06" db="EMBL/GenBank/DDBJ databases">
        <authorList>
            <person name="Dodson R.J."/>
            <person name="Harkins D."/>
            <person name="Paulsen I.T."/>
        </authorList>
    </citation>
    <scope>NUCLEOTIDE SEQUENCE [LARGE SCALE GENOMIC DNA]</scope>
    <source>
        <strain evidence="2 3">PA7</strain>
    </source>
</reference>
<sequence length="127" mass="13757">MSAYSMASMPHSLQPLSRASELPRVHSTKTWLIHCALAIVIGNPSPFCESGTHAWIWISISSYPKRYSFFMPDLLWSGWVCLATPTLPPDASGSLSRLWPQAARRPAVPALPSDLSPAGAGKESSHA</sequence>
<dbReference type="EMBL" id="CP000744">
    <property type="protein sequence ID" value="QCB64606.1"/>
    <property type="molecule type" value="Genomic_DNA"/>
</dbReference>
<evidence type="ECO:0000313" key="2">
    <source>
        <dbReference type="EMBL" id="QCB64606.1"/>
    </source>
</evidence>
<proteinExistence type="predicted"/>
<feature type="region of interest" description="Disordered" evidence="1">
    <location>
        <begin position="107"/>
        <end position="127"/>
    </location>
</feature>
<organism evidence="2 3">
    <name type="scientific">Pseudomonas paraeruginosa (strain DSM 24068 / PA7)</name>
    <name type="common">Pseudomonas aeruginosa (strain PA7)</name>
    <dbReference type="NCBI Taxonomy" id="381754"/>
    <lineage>
        <taxon>Bacteria</taxon>
        <taxon>Pseudomonadati</taxon>
        <taxon>Pseudomonadota</taxon>
        <taxon>Gammaproteobacteria</taxon>
        <taxon>Pseudomonadales</taxon>
        <taxon>Pseudomonadaceae</taxon>
        <taxon>Pseudomonas</taxon>
        <taxon>Pseudomonas paraeruginosa</taxon>
    </lineage>
</organism>
<dbReference type="Proteomes" id="UP000001582">
    <property type="component" value="Chromosome"/>
</dbReference>
<dbReference type="KEGG" id="pap:PSPA7_6433"/>
<evidence type="ECO:0000313" key="3">
    <source>
        <dbReference type="Proteomes" id="UP000001582"/>
    </source>
</evidence>
<name>A0A4D6FV22_PSEP7</name>
<protein>
    <submittedName>
        <fullName evidence="2">Uncharacterized protein</fullName>
    </submittedName>
</protein>
<evidence type="ECO:0000256" key="1">
    <source>
        <dbReference type="SAM" id="MobiDB-lite"/>
    </source>
</evidence>
<reference evidence="2 3" key="2">
    <citation type="journal article" date="2010" name="PLoS ONE">
        <title>Complete genome sequence of the multiresistant taxonomic outlier Pseudomonas aeruginosa PA7.</title>
        <authorList>
            <person name="Roy P.H."/>
            <person name="Tetu S.G."/>
            <person name="Larouche A."/>
            <person name="Elbourne L."/>
            <person name="Tremblay S."/>
            <person name="Ren Q."/>
            <person name="Dodson R."/>
            <person name="Harkins D."/>
            <person name="Shay R."/>
            <person name="Watkins K."/>
            <person name="Mahamoud Y."/>
            <person name="Paulsen I.T."/>
        </authorList>
    </citation>
    <scope>NUCLEOTIDE SEQUENCE [LARGE SCALE GENOMIC DNA]</scope>
    <source>
        <strain evidence="2 3">PA7</strain>
    </source>
</reference>
<dbReference type="AlphaFoldDB" id="A0A4D6FV22"/>